<evidence type="ECO:0000256" key="1">
    <source>
        <dbReference type="ARBA" id="ARBA00004651"/>
    </source>
</evidence>
<sequence length="575" mass="62335">MNYGFVIDNRKCIGCHACSTACKSENEVPLGVYRTWVKYVETGAYPDTRRHFQVTRCNHCANPPCVRICPVTAMYQRADGIVEFDPDACIGCKACMQACPYDAIYIDPESHTAAKCHYCSHRVELGLEPACVVVCPEHAIIAGDMDDPASEISRLLATQQVTVRKPEQGTAPKLFYIDGNDWALHPTATERTPETFLWADVIPLHAGPRDGKHEAETAGSDPARGASPPAVNAALYPATRRTAPSGVSIRSPQPQGDPIGGPIHIGQGRMAEQMVQVSYNAQHKIPWHWPVPAYLVTKGIGAGLFLLLALAFGLGLSPFDGLTASLGGLISLLFIAITTGLLVYDLERPERFLSILLRPQWQSWLTRGAFILVGFSAVAGLWWLLETGALLHMLPPALSQVLRQPLLWIGGALAVGVATYTAFLFGQAEGRDLWQSPLLPFHLVIQALMAGSGALLVLDLFLAMPVELTRFTQVTLAVALLVDLFVTLAGEFAMPHATELAARAAHEIRHGRYRRHFWQGGVLLGHGAPLALMALAFLATPIAPLLAALAGLCAIVGLYFFEYAFVMAPQELPNS</sequence>
<dbReference type="GO" id="GO:0046872">
    <property type="term" value="F:metal ion binding"/>
    <property type="evidence" value="ECO:0007669"/>
    <property type="project" value="UniProtKB-KW"/>
</dbReference>
<evidence type="ECO:0000256" key="5">
    <source>
        <dbReference type="ARBA" id="ARBA00022692"/>
    </source>
</evidence>
<feature type="transmembrane region" description="Helical" evidence="12">
    <location>
        <begin position="438"/>
        <end position="462"/>
    </location>
</feature>
<dbReference type="PANTHER" id="PTHR43177">
    <property type="entry name" value="PROTEIN NRFC"/>
    <property type="match status" value="1"/>
</dbReference>
<evidence type="ECO:0000259" key="13">
    <source>
        <dbReference type="PROSITE" id="PS51379"/>
    </source>
</evidence>
<organism evidence="14 15">
    <name type="scientific">Litorilinea aerophila</name>
    <dbReference type="NCBI Taxonomy" id="1204385"/>
    <lineage>
        <taxon>Bacteria</taxon>
        <taxon>Bacillati</taxon>
        <taxon>Chloroflexota</taxon>
        <taxon>Caldilineae</taxon>
        <taxon>Caldilineales</taxon>
        <taxon>Caldilineaceae</taxon>
        <taxon>Litorilinea</taxon>
    </lineage>
</organism>
<evidence type="ECO:0000313" key="15">
    <source>
        <dbReference type="Proteomes" id="UP000317371"/>
    </source>
</evidence>
<dbReference type="Gene3D" id="3.30.70.20">
    <property type="match status" value="2"/>
</dbReference>
<dbReference type="Gene3D" id="1.20.1630.10">
    <property type="entry name" value="Formate dehydrogenase/DMSO reductase domain"/>
    <property type="match status" value="1"/>
</dbReference>
<dbReference type="InterPro" id="IPR050954">
    <property type="entry name" value="ET_IronSulfur_Cluster-Binding"/>
</dbReference>
<dbReference type="InterPro" id="IPR005614">
    <property type="entry name" value="NrfD-like"/>
</dbReference>
<evidence type="ECO:0000256" key="12">
    <source>
        <dbReference type="SAM" id="Phobius"/>
    </source>
</evidence>
<proteinExistence type="inferred from homology"/>
<keyword evidence="5 12" id="KW-0812">Transmembrane</keyword>
<gene>
    <name evidence="14" type="ORF">FKZ61_11215</name>
</gene>
<dbReference type="PROSITE" id="PS00198">
    <property type="entry name" value="4FE4S_FER_1"/>
    <property type="match status" value="1"/>
</dbReference>
<feature type="compositionally biased region" description="Low complexity" evidence="11">
    <location>
        <begin position="252"/>
        <end position="262"/>
    </location>
</feature>
<evidence type="ECO:0000256" key="8">
    <source>
        <dbReference type="ARBA" id="ARBA00023004"/>
    </source>
</evidence>
<dbReference type="GO" id="GO:0051539">
    <property type="term" value="F:4 iron, 4 sulfur cluster binding"/>
    <property type="evidence" value="ECO:0007669"/>
    <property type="project" value="UniProtKB-KW"/>
</dbReference>
<keyword evidence="6" id="KW-0479">Metal-binding</keyword>
<keyword evidence="4" id="KW-0004">4Fe-4S</keyword>
<dbReference type="PANTHER" id="PTHR43177:SF3">
    <property type="entry name" value="PROTEIN NRFC HOMOLOG"/>
    <property type="match status" value="1"/>
</dbReference>
<evidence type="ECO:0000256" key="4">
    <source>
        <dbReference type="ARBA" id="ARBA00022485"/>
    </source>
</evidence>
<feature type="domain" description="4Fe-4S ferredoxin-type" evidence="13">
    <location>
        <begin position="80"/>
        <end position="109"/>
    </location>
</feature>
<feature type="region of interest" description="Disordered" evidence="11">
    <location>
        <begin position="207"/>
        <end position="262"/>
    </location>
</feature>
<reference evidence="14 15" key="1">
    <citation type="submission" date="2019-06" db="EMBL/GenBank/DDBJ databases">
        <title>Genome sequence of Litorilinea aerophila BAA-2444.</title>
        <authorList>
            <person name="Maclea K.S."/>
            <person name="Maurais E.G."/>
            <person name="Iannazzi L.C."/>
        </authorList>
    </citation>
    <scope>NUCLEOTIDE SEQUENCE [LARGE SCALE GENOMIC DNA]</scope>
    <source>
        <strain evidence="14 15">ATCC BAA-2444</strain>
    </source>
</reference>
<evidence type="ECO:0000256" key="10">
    <source>
        <dbReference type="ARBA" id="ARBA00023136"/>
    </source>
</evidence>
<feature type="transmembrane region" description="Helical" evidence="12">
    <location>
        <begin position="474"/>
        <end position="495"/>
    </location>
</feature>
<protein>
    <submittedName>
        <fullName evidence="14">4Fe-4S dicluster domain-containing protein</fullName>
    </submittedName>
</protein>
<dbReference type="AlphaFoldDB" id="A0A540VFZ5"/>
<keyword evidence="9" id="KW-0411">Iron-sulfur</keyword>
<keyword evidence="3" id="KW-1003">Cell membrane</keyword>
<feature type="transmembrane region" description="Helical" evidence="12">
    <location>
        <begin position="516"/>
        <end position="539"/>
    </location>
</feature>
<comment type="caution">
    <text evidence="14">The sequence shown here is derived from an EMBL/GenBank/DDBJ whole genome shotgun (WGS) entry which is preliminary data.</text>
</comment>
<dbReference type="SUPFAM" id="SSF54862">
    <property type="entry name" value="4Fe-4S ferredoxins"/>
    <property type="match status" value="1"/>
</dbReference>
<feature type="domain" description="4Fe-4S ferredoxin-type" evidence="13">
    <location>
        <begin position="3"/>
        <end position="33"/>
    </location>
</feature>
<comment type="subcellular location">
    <subcellularLocation>
        <location evidence="1">Cell membrane</location>
        <topology evidence="1">Multi-pass membrane protein</topology>
    </subcellularLocation>
</comment>
<dbReference type="InterPro" id="IPR017896">
    <property type="entry name" value="4Fe4S_Fe-S-bd"/>
</dbReference>
<feature type="transmembrane region" description="Helical" evidence="12">
    <location>
        <begin position="293"/>
        <end position="316"/>
    </location>
</feature>
<dbReference type="EMBL" id="VIGC01000012">
    <property type="protein sequence ID" value="TQE95685.1"/>
    <property type="molecule type" value="Genomic_DNA"/>
</dbReference>
<evidence type="ECO:0000256" key="6">
    <source>
        <dbReference type="ARBA" id="ARBA00022723"/>
    </source>
</evidence>
<dbReference type="Proteomes" id="UP000317371">
    <property type="component" value="Unassembled WGS sequence"/>
</dbReference>
<dbReference type="PROSITE" id="PS51379">
    <property type="entry name" value="4FE4S_FER_2"/>
    <property type="match status" value="3"/>
</dbReference>
<feature type="transmembrane region" description="Helical" evidence="12">
    <location>
        <begin position="322"/>
        <end position="344"/>
    </location>
</feature>
<feature type="transmembrane region" description="Helical" evidence="12">
    <location>
        <begin position="364"/>
        <end position="385"/>
    </location>
</feature>
<dbReference type="OrthoDB" id="9779457at2"/>
<dbReference type="CDD" id="cd10551">
    <property type="entry name" value="PsrB"/>
    <property type="match status" value="1"/>
</dbReference>
<evidence type="ECO:0000256" key="11">
    <source>
        <dbReference type="SAM" id="MobiDB-lite"/>
    </source>
</evidence>
<keyword evidence="10 12" id="KW-0472">Membrane</keyword>
<comment type="similarity">
    <text evidence="2">Belongs to the NrfD family.</text>
</comment>
<dbReference type="Pfam" id="PF13247">
    <property type="entry name" value="Fer4_11"/>
    <property type="match status" value="1"/>
</dbReference>
<evidence type="ECO:0000313" key="14">
    <source>
        <dbReference type="EMBL" id="TQE95685.1"/>
    </source>
</evidence>
<dbReference type="Pfam" id="PF03916">
    <property type="entry name" value="NrfD"/>
    <property type="match status" value="1"/>
</dbReference>
<evidence type="ECO:0000256" key="7">
    <source>
        <dbReference type="ARBA" id="ARBA00022989"/>
    </source>
</evidence>
<feature type="transmembrane region" description="Helical" evidence="12">
    <location>
        <begin position="545"/>
        <end position="566"/>
    </location>
</feature>
<feature type="compositionally biased region" description="Basic and acidic residues" evidence="11">
    <location>
        <begin position="207"/>
        <end position="216"/>
    </location>
</feature>
<feature type="domain" description="4Fe-4S ferredoxin-type" evidence="13">
    <location>
        <begin position="48"/>
        <end position="79"/>
    </location>
</feature>
<keyword evidence="8" id="KW-0408">Iron</keyword>
<dbReference type="Pfam" id="PF12800">
    <property type="entry name" value="Fer4_4"/>
    <property type="match status" value="1"/>
</dbReference>
<keyword evidence="15" id="KW-1185">Reference proteome</keyword>
<keyword evidence="7 12" id="KW-1133">Transmembrane helix</keyword>
<evidence type="ECO:0000256" key="9">
    <source>
        <dbReference type="ARBA" id="ARBA00023014"/>
    </source>
</evidence>
<name>A0A540VFZ5_9CHLR</name>
<accession>A0A540VFZ5</accession>
<dbReference type="InterPro" id="IPR017900">
    <property type="entry name" value="4Fe4S_Fe_S_CS"/>
</dbReference>
<feature type="transmembrane region" description="Helical" evidence="12">
    <location>
        <begin position="405"/>
        <end position="426"/>
    </location>
</feature>
<evidence type="ECO:0000256" key="3">
    <source>
        <dbReference type="ARBA" id="ARBA00022475"/>
    </source>
</evidence>
<dbReference type="RefSeq" id="WP_141610220.1">
    <property type="nucleotide sequence ID" value="NZ_VIGC02000012.1"/>
</dbReference>
<evidence type="ECO:0000256" key="2">
    <source>
        <dbReference type="ARBA" id="ARBA00008929"/>
    </source>
</evidence>
<dbReference type="GO" id="GO:0005886">
    <property type="term" value="C:plasma membrane"/>
    <property type="evidence" value="ECO:0007669"/>
    <property type="project" value="UniProtKB-SubCell"/>
</dbReference>
<dbReference type="InParanoid" id="A0A540VFZ5"/>